<dbReference type="STRING" id="1314800.A0A1B7N0M4"/>
<sequence>MAETMCMKGLILIHLGLRDDGINLVKEVNQISERKYEDALKSYVQALKYDEDNFNILRDTTVLQTQTRQFEGLLNGNLAEAKEVLESLKGFLRNVGSYDVEFSELLMYHIRILDDTGNYQLALDMLESNDRAKGGSVLDSTVGMEMKARLLAKLKETCMDDVNMAAWTDQADTAWRWLLGQNADRYEYYNGLLANHGIDLANVTTKTERKRSKFSALTSLSNLLQPRAGWLLTLPQDKIL</sequence>
<accession>A0A1B7N0M4</accession>
<dbReference type="InterPro" id="IPR011990">
    <property type="entry name" value="TPR-like_helical_dom_sf"/>
</dbReference>
<evidence type="ECO:0000256" key="1">
    <source>
        <dbReference type="ARBA" id="ARBA00022737"/>
    </source>
</evidence>
<dbReference type="OrthoDB" id="10263032at2759"/>
<proteinExistence type="predicted"/>
<keyword evidence="1" id="KW-0677">Repeat</keyword>
<dbReference type="PANTHER" id="PTHR22767:SF2">
    <property type="entry name" value="N(ALPHA)-ACETYLTRANSFERASE 15_16, ISOFORM A"/>
    <property type="match status" value="1"/>
</dbReference>
<dbReference type="PANTHER" id="PTHR22767">
    <property type="entry name" value="N-TERMINAL ACETYLTRANSFERASE-RELATED"/>
    <property type="match status" value="1"/>
</dbReference>
<protein>
    <submittedName>
        <fullName evidence="3">Uncharacterized protein</fullName>
    </submittedName>
</protein>
<dbReference type="Gene3D" id="1.25.40.1040">
    <property type="match status" value="2"/>
</dbReference>
<evidence type="ECO:0000256" key="2">
    <source>
        <dbReference type="ARBA" id="ARBA00022803"/>
    </source>
</evidence>
<evidence type="ECO:0000313" key="4">
    <source>
        <dbReference type="Proteomes" id="UP000092154"/>
    </source>
</evidence>
<dbReference type="AlphaFoldDB" id="A0A1B7N0M4"/>
<name>A0A1B7N0M4_9AGAM</name>
<dbReference type="Proteomes" id="UP000092154">
    <property type="component" value="Unassembled WGS sequence"/>
</dbReference>
<dbReference type="InParanoid" id="A0A1B7N0M4"/>
<dbReference type="GO" id="GO:0031415">
    <property type="term" value="C:NatA complex"/>
    <property type="evidence" value="ECO:0007669"/>
    <property type="project" value="TreeGrafter"/>
</dbReference>
<dbReference type="SUPFAM" id="SSF48452">
    <property type="entry name" value="TPR-like"/>
    <property type="match status" value="1"/>
</dbReference>
<dbReference type="InterPro" id="IPR021183">
    <property type="entry name" value="NatA_aux_su"/>
</dbReference>
<dbReference type="Pfam" id="PF12569">
    <property type="entry name" value="NatA_aux_su"/>
    <property type="match status" value="1"/>
</dbReference>
<keyword evidence="2" id="KW-0802">TPR repeat</keyword>
<organism evidence="3 4">
    <name type="scientific">Rhizopogon vinicolor AM-OR11-026</name>
    <dbReference type="NCBI Taxonomy" id="1314800"/>
    <lineage>
        <taxon>Eukaryota</taxon>
        <taxon>Fungi</taxon>
        <taxon>Dikarya</taxon>
        <taxon>Basidiomycota</taxon>
        <taxon>Agaricomycotina</taxon>
        <taxon>Agaricomycetes</taxon>
        <taxon>Agaricomycetidae</taxon>
        <taxon>Boletales</taxon>
        <taxon>Suillineae</taxon>
        <taxon>Rhizopogonaceae</taxon>
        <taxon>Rhizopogon</taxon>
    </lineage>
</organism>
<reference evidence="3 4" key="1">
    <citation type="submission" date="2016-06" db="EMBL/GenBank/DDBJ databases">
        <title>Comparative genomics of the ectomycorrhizal sister species Rhizopogon vinicolor and Rhizopogon vesiculosus (Basidiomycota: Boletales) reveals a divergence of the mating type B locus.</title>
        <authorList>
            <consortium name="DOE Joint Genome Institute"/>
            <person name="Mujic A.B."/>
            <person name="Kuo A."/>
            <person name="Tritt A."/>
            <person name="Lipzen A."/>
            <person name="Chen C."/>
            <person name="Johnson J."/>
            <person name="Sharma A."/>
            <person name="Barry K."/>
            <person name="Grigoriev I.V."/>
            <person name="Spatafora J.W."/>
        </authorList>
    </citation>
    <scope>NUCLEOTIDE SEQUENCE [LARGE SCALE GENOMIC DNA]</scope>
    <source>
        <strain evidence="3 4">AM-OR11-026</strain>
    </source>
</reference>
<gene>
    <name evidence="3" type="ORF">K503DRAFT_800469</name>
</gene>
<dbReference type="EMBL" id="KV448297">
    <property type="protein sequence ID" value="OAX38395.1"/>
    <property type="molecule type" value="Genomic_DNA"/>
</dbReference>
<evidence type="ECO:0000313" key="3">
    <source>
        <dbReference type="EMBL" id="OAX38395.1"/>
    </source>
</evidence>
<keyword evidence="4" id="KW-1185">Reference proteome</keyword>